<organism evidence="2 3">
    <name type="scientific">Acidiferrimicrobium australe</name>
    <dbReference type="NCBI Taxonomy" id="2664430"/>
    <lineage>
        <taxon>Bacteria</taxon>
        <taxon>Bacillati</taxon>
        <taxon>Actinomycetota</taxon>
        <taxon>Acidimicrobiia</taxon>
        <taxon>Acidimicrobiales</taxon>
        <taxon>Acidimicrobiaceae</taxon>
        <taxon>Acidiferrimicrobium</taxon>
    </lineage>
</organism>
<reference evidence="2 3" key="1">
    <citation type="submission" date="2019-11" db="EMBL/GenBank/DDBJ databases">
        <title>Acidiferrimicrobium australis gen. nov., sp. nov., an acidophilic and obligately heterotrophic, member of the Actinobacteria that catalyses dissimilatory oxido- reduction of iron isolated from metal-rich acidic water in Chile.</title>
        <authorList>
            <person name="Gonzalez D."/>
            <person name="Huber K."/>
            <person name="Hedrich S."/>
            <person name="Rojas-Villalobos C."/>
            <person name="Quatrini R."/>
            <person name="Dinamarca M.A."/>
            <person name="Schwarz A."/>
            <person name="Canales C."/>
            <person name="Nancucheo I."/>
        </authorList>
    </citation>
    <scope>NUCLEOTIDE SEQUENCE [LARGE SCALE GENOMIC DNA]</scope>
    <source>
        <strain evidence="2 3">USS-CCA1</strain>
    </source>
</reference>
<feature type="chain" id="PRO_5047032475" evidence="1">
    <location>
        <begin position="21"/>
        <end position="61"/>
    </location>
</feature>
<feature type="non-terminal residue" evidence="2">
    <location>
        <position position="61"/>
    </location>
</feature>
<keyword evidence="3" id="KW-1185">Reference proteome</keyword>
<gene>
    <name evidence="2" type="ORF">GHK86_15100</name>
</gene>
<feature type="signal peptide" evidence="1">
    <location>
        <begin position="1"/>
        <end position="20"/>
    </location>
</feature>
<dbReference type="Proteomes" id="UP000437736">
    <property type="component" value="Unassembled WGS sequence"/>
</dbReference>
<sequence>MQFVLVALAAYAVGSLSGSAAVTWALVAAAILVAYLWSRRRPAACGVPGMRRQAGTAGQGA</sequence>
<evidence type="ECO:0000313" key="2">
    <source>
        <dbReference type="EMBL" id="MST34043.1"/>
    </source>
</evidence>
<evidence type="ECO:0000313" key="3">
    <source>
        <dbReference type="Proteomes" id="UP000437736"/>
    </source>
</evidence>
<comment type="caution">
    <text evidence="2">The sequence shown here is derived from an EMBL/GenBank/DDBJ whole genome shotgun (WGS) entry which is preliminary data.</text>
</comment>
<keyword evidence="1" id="KW-0732">Signal</keyword>
<dbReference type="EMBL" id="WJHE01000823">
    <property type="protein sequence ID" value="MST34043.1"/>
    <property type="molecule type" value="Genomic_DNA"/>
</dbReference>
<proteinExistence type="predicted"/>
<name>A0ABW9R004_9ACTN</name>
<accession>A0ABW9R004</accession>
<protein>
    <submittedName>
        <fullName evidence="2">Uncharacterized protein</fullName>
    </submittedName>
</protein>
<evidence type="ECO:0000256" key="1">
    <source>
        <dbReference type="SAM" id="SignalP"/>
    </source>
</evidence>